<evidence type="ECO:0000256" key="1">
    <source>
        <dbReference type="SAM" id="MobiDB-lite"/>
    </source>
</evidence>
<feature type="region of interest" description="Disordered" evidence="1">
    <location>
        <begin position="80"/>
        <end position="109"/>
    </location>
</feature>
<dbReference type="AlphaFoldDB" id="A0A139A993"/>
<dbReference type="EMBL" id="KQ965780">
    <property type="protein sequence ID" value="KXS13317.1"/>
    <property type="molecule type" value="Genomic_DNA"/>
</dbReference>
<name>A0A139A993_GONPJ</name>
<dbReference type="Proteomes" id="UP000070544">
    <property type="component" value="Unassembled WGS sequence"/>
</dbReference>
<evidence type="ECO:0000313" key="2">
    <source>
        <dbReference type="EMBL" id="KXS13317.1"/>
    </source>
</evidence>
<protein>
    <submittedName>
        <fullName evidence="2">Uncharacterized protein</fullName>
    </submittedName>
</protein>
<reference evidence="2 3" key="1">
    <citation type="journal article" date="2015" name="Genome Biol. Evol.">
        <title>Phylogenomic analyses indicate that early fungi evolved digesting cell walls of algal ancestors of land plants.</title>
        <authorList>
            <person name="Chang Y."/>
            <person name="Wang S."/>
            <person name="Sekimoto S."/>
            <person name="Aerts A.L."/>
            <person name="Choi C."/>
            <person name="Clum A."/>
            <person name="LaButti K.M."/>
            <person name="Lindquist E.A."/>
            <person name="Yee Ngan C."/>
            <person name="Ohm R.A."/>
            <person name="Salamov A.A."/>
            <person name="Grigoriev I.V."/>
            <person name="Spatafora J.W."/>
            <person name="Berbee M.L."/>
        </authorList>
    </citation>
    <scope>NUCLEOTIDE SEQUENCE [LARGE SCALE GENOMIC DNA]</scope>
    <source>
        <strain evidence="2 3">JEL478</strain>
    </source>
</reference>
<evidence type="ECO:0000313" key="3">
    <source>
        <dbReference type="Proteomes" id="UP000070544"/>
    </source>
</evidence>
<organism evidence="2 3">
    <name type="scientific">Gonapodya prolifera (strain JEL478)</name>
    <name type="common">Monoblepharis prolifera</name>
    <dbReference type="NCBI Taxonomy" id="1344416"/>
    <lineage>
        <taxon>Eukaryota</taxon>
        <taxon>Fungi</taxon>
        <taxon>Fungi incertae sedis</taxon>
        <taxon>Chytridiomycota</taxon>
        <taxon>Chytridiomycota incertae sedis</taxon>
        <taxon>Monoblepharidomycetes</taxon>
        <taxon>Monoblepharidales</taxon>
        <taxon>Gonapodyaceae</taxon>
        <taxon>Gonapodya</taxon>
    </lineage>
</organism>
<gene>
    <name evidence="2" type="ORF">M427DRAFT_501483</name>
</gene>
<accession>A0A139A993</accession>
<keyword evidence="3" id="KW-1185">Reference proteome</keyword>
<sequence>MDFQALVQKDCMLVCAANISHLRCTDVSRVRAEDAVAMYSMPHHLSRSITQAEPPAVSSIAGSRGAPVGLTTRQLHQMQLAKPRGPGLASSVVTERRAQGRRESSESSGVSVLPRVRSVQKCWNGKQVLPAESVSDSEVVGSTREKYQHFFGIALVHGKEWAERALWERGVLQAHSGAFRR</sequence>
<feature type="non-terminal residue" evidence="2">
    <location>
        <position position="1"/>
    </location>
</feature>
<proteinExistence type="predicted"/>
<feature type="compositionally biased region" description="Basic and acidic residues" evidence="1">
    <location>
        <begin position="94"/>
        <end position="105"/>
    </location>
</feature>